<dbReference type="GO" id="GO:0009922">
    <property type="term" value="F:fatty acid elongase activity"/>
    <property type="evidence" value="ECO:0007669"/>
    <property type="project" value="UniProtKB-EC"/>
</dbReference>
<dbReference type="Pfam" id="PF01151">
    <property type="entry name" value="ELO"/>
    <property type="match status" value="1"/>
</dbReference>
<feature type="transmembrane region" description="Helical" evidence="10">
    <location>
        <begin position="232"/>
        <end position="252"/>
    </location>
</feature>
<accession>A0AAV4ATY3</accession>
<dbReference type="GO" id="GO:0034625">
    <property type="term" value="P:fatty acid elongation, monounsaturated fatty acid"/>
    <property type="evidence" value="ECO:0007669"/>
    <property type="project" value="TreeGrafter"/>
</dbReference>
<dbReference type="GO" id="GO:0030148">
    <property type="term" value="P:sphingolipid biosynthetic process"/>
    <property type="evidence" value="ECO:0007669"/>
    <property type="project" value="TreeGrafter"/>
</dbReference>
<keyword evidence="13" id="KW-1185">Reference proteome</keyword>
<comment type="catalytic activity">
    <reaction evidence="10">
        <text>a very-long-chain acyl-CoA + malonyl-CoA + H(+) = a very-long-chain 3-oxoacyl-CoA + CO2 + CoA</text>
        <dbReference type="Rhea" id="RHEA:32727"/>
        <dbReference type="ChEBI" id="CHEBI:15378"/>
        <dbReference type="ChEBI" id="CHEBI:16526"/>
        <dbReference type="ChEBI" id="CHEBI:57287"/>
        <dbReference type="ChEBI" id="CHEBI:57384"/>
        <dbReference type="ChEBI" id="CHEBI:90725"/>
        <dbReference type="ChEBI" id="CHEBI:90736"/>
        <dbReference type="EC" id="2.3.1.199"/>
    </reaction>
</comment>
<evidence type="ECO:0000313" key="13">
    <source>
        <dbReference type="Proteomes" id="UP000735302"/>
    </source>
</evidence>
<evidence type="ECO:0000256" key="2">
    <source>
        <dbReference type="ARBA" id="ARBA00022516"/>
    </source>
</evidence>
<gene>
    <name evidence="12" type="ORF">PoB_003728200</name>
</gene>
<evidence type="ECO:0000256" key="3">
    <source>
        <dbReference type="ARBA" id="ARBA00022679"/>
    </source>
</evidence>
<evidence type="ECO:0000256" key="9">
    <source>
        <dbReference type="ARBA" id="ARBA00023160"/>
    </source>
</evidence>
<evidence type="ECO:0000256" key="10">
    <source>
        <dbReference type="RuleBase" id="RU361115"/>
    </source>
</evidence>
<comment type="similarity">
    <text evidence="10">Belongs to the ELO family.</text>
</comment>
<dbReference type="InterPro" id="IPR002076">
    <property type="entry name" value="ELO_fam"/>
</dbReference>
<keyword evidence="3 10" id="KW-0808">Transferase</keyword>
<protein>
    <recommendedName>
        <fullName evidence="10">Elongation of very long chain fatty acids protein</fullName>
        <ecNumber evidence="10">2.3.1.199</ecNumber>
    </recommendedName>
    <alternativeName>
        <fullName evidence="10">Very-long-chain 3-oxoacyl-CoA synthase</fullName>
    </alternativeName>
</protein>
<evidence type="ECO:0000256" key="4">
    <source>
        <dbReference type="ARBA" id="ARBA00022692"/>
    </source>
</evidence>
<dbReference type="GO" id="GO:0005789">
    <property type="term" value="C:endoplasmic reticulum membrane"/>
    <property type="evidence" value="ECO:0007669"/>
    <property type="project" value="TreeGrafter"/>
</dbReference>
<name>A0AAV4ATY3_9GAST</name>
<proteinExistence type="inferred from homology"/>
<feature type="compositionally biased region" description="Acidic residues" evidence="11">
    <location>
        <begin position="208"/>
        <end position="226"/>
    </location>
</feature>
<feature type="transmembrane region" description="Helical" evidence="10">
    <location>
        <begin position="72"/>
        <end position="93"/>
    </location>
</feature>
<feature type="transmembrane region" description="Helical" evidence="10">
    <location>
        <begin position="185"/>
        <end position="202"/>
    </location>
</feature>
<keyword evidence="9 10" id="KW-0275">Fatty acid biosynthesis</keyword>
<keyword evidence="8 10" id="KW-0472">Membrane</keyword>
<feature type="transmembrane region" description="Helical" evidence="10">
    <location>
        <begin position="105"/>
        <end position="128"/>
    </location>
</feature>
<dbReference type="PANTHER" id="PTHR11157:SF126">
    <property type="entry name" value="ELONGATION OF VERY LONG CHAIN FATTY ACIDS PROTEIN"/>
    <property type="match status" value="1"/>
</dbReference>
<reference evidence="12 13" key="1">
    <citation type="journal article" date="2021" name="Elife">
        <title>Chloroplast acquisition without the gene transfer in kleptoplastic sea slugs, Plakobranchus ocellatus.</title>
        <authorList>
            <person name="Maeda T."/>
            <person name="Takahashi S."/>
            <person name="Yoshida T."/>
            <person name="Shimamura S."/>
            <person name="Takaki Y."/>
            <person name="Nagai Y."/>
            <person name="Toyoda A."/>
            <person name="Suzuki Y."/>
            <person name="Arimoto A."/>
            <person name="Ishii H."/>
            <person name="Satoh N."/>
            <person name="Nishiyama T."/>
            <person name="Hasebe M."/>
            <person name="Maruyama T."/>
            <person name="Minagawa J."/>
            <person name="Obokata J."/>
            <person name="Shigenobu S."/>
        </authorList>
    </citation>
    <scope>NUCLEOTIDE SEQUENCE [LARGE SCALE GENOMIC DNA]</scope>
</reference>
<feature type="region of interest" description="Disordered" evidence="11">
    <location>
        <begin position="207"/>
        <end position="226"/>
    </location>
</feature>
<evidence type="ECO:0000256" key="6">
    <source>
        <dbReference type="ARBA" id="ARBA00022989"/>
    </source>
</evidence>
<keyword evidence="6 10" id="KW-1133">Transmembrane helix</keyword>
<dbReference type="Proteomes" id="UP000735302">
    <property type="component" value="Unassembled WGS sequence"/>
</dbReference>
<dbReference type="GO" id="GO:0019367">
    <property type="term" value="P:fatty acid elongation, saturated fatty acid"/>
    <property type="evidence" value="ECO:0007669"/>
    <property type="project" value="TreeGrafter"/>
</dbReference>
<keyword evidence="2 10" id="KW-0444">Lipid biosynthesis</keyword>
<evidence type="ECO:0000313" key="12">
    <source>
        <dbReference type="EMBL" id="GFO10777.1"/>
    </source>
</evidence>
<keyword evidence="4 10" id="KW-0812">Transmembrane</keyword>
<dbReference type="PANTHER" id="PTHR11157">
    <property type="entry name" value="FATTY ACID ACYL TRANSFERASE-RELATED"/>
    <property type="match status" value="1"/>
</dbReference>
<evidence type="ECO:0000256" key="11">
    <source>
        <dbReference type="SAM" id="MobiDB-lite"/>
    </source>
</evidence>
<sequence length="253" mass="29551">MFLTDRIAYSRAGEDGQKMAATSYNYTVGRLTPLPFDPPFLAPKFILFDWTNTIFWTRRDVRMMDYFLIEPFYTNMGIAITYLLIVLLGPILMRPFKPFVLKWPLILYNFCMVAVSVYMLFEVIYTAYISNYSMFCQPVDFSRQPLAIRMARLVWLYFFTRYVEFLDTVFFILRKKNNQMTFLHVYHHVTIAGTWWVTANVAPGGMNGDDDDGDGNDGDDDDDDDDDDDNDGMMMIMMMLVVTVVMMLVVMMI</sequence>
<dbReference type="EMBL" id="BLXT01004211">
    <property type="protein sequence ID" value="GFO10777.1"/>
    <property type="molecule type" value="Genomic_DNA"/>
</dbReference>
<evidence type="ECO:0000256" key="7">
    <source>
        <dbReference type="ARBA" id="ARBA00023098"/>
    </source>
</evidence>
<dbReference type="EC" id="2.3.1.199" evidence="10"/>
<comment type="caution">
    <text evidence="10">Lacks conserved residue(s) required for the propagation of feature annotation.</text>
</comment>
<evidence type="ECO:0000256" key="8">
    <source>
        <dbReference type="ARBA" id="ARBA00023136"/>
    </source>
</evidence>
<keyword evidence="7 10" id="KW-0443">Lipid metabolism</keyword>
<dbReference type="AlphaFoldDB" id="A0AAV4ATY3"/>
<organism evidence="12 13">
    <name type="scientific">Plakobranchus ocellatus</name>
    <dbReference type="NCBI Taxonomy" id="259542"/>
    <lineage>
        <taxon>Eukaryota</taxon>
        <taxon>Metazoa</taxon>
        <taxon>Spiralia</taxon>
        <taxon>Lophotrochozoa</taxon>
        <taxon>Mollusca</taxon>
        <taxon>Gastropoda</taxon>
        <taxon>Heterobranchia</taxon>
        <taxon>Euthyneura</taxon>
        <taxon>Panpulmonata</taxon>
        <taxon>Sacoglossa</taxon>
        <taxon>Placobranchoidea</taxon>
        <taxon>Plakobranchidae</taxon>
        <taxon>Plakobranchus</taxon>
    </lineage>
</organism>
<dbReference type="GO" id="GO:0042761">
    <property type="term" value="P:very long-chain fatty acid biosynthetic process"/>
    <property type="evidence" value="ECO:0007669"/>
    <property type="project" value="TreeGrafter"/>
</dbReference>
<evidence type="ECO:0000256" key="1">
    <source>
        <dbReference type="ARBA" id="ARBA00004141"/>
    </source>
</evidence>
<keyword evidence="5 10" id="KW-0276">Fatty acid metabolism</keyword>
<evidence type="ECO:0000256" key="5">
    <source>
        <dbReference type="ARBA" id="ARBA00022832"/>
    </source>
</evidence>
<comment type="caution">
    <text evidence="12">The sequence shown here is derived from an EMBL/GenBank/DDBJ whole genome shotgun (WGS) entry which is preliminary data.</text>
</comment>
<comment type="subcellular location">
    <subcellularLocation>
        <location evidence="1">Membrane</location>
        <topology evidence="1">Multi-pass membrane protein</topology>
    </subcellularLocation>
</comment>
<dbReference type="GO" id="GO:0034626">
    <property type="term" value="P:fatty acid elongation, polyunsaturated fatty acid"/>
    <property type="evidence" value="ECO:0007669"/>
    <property type="project" value="TreeGrafter"/>
</dbReference>